<dbReference type="AlphaFoldDB" id="A0A8S9J1E6"/>
<accession>A0A8S9J1E6</accession>
<comment type="caution">
    <text evidence="1">The sequence shown here is derived from an EMBL/GenBank/DDBJ whole genome shotgun (WGS) entry which is preliminary data.</text>
</comment>
<gene>
    <name evidence="1" type="ORF">F2Q70_00001928</name>
</gene>
<dbReference type="EMBL" id="QGKY02001015">
    <property type="protein sequence ID" value="KAF2575443.1"/>
    <property type="molecule type" value="Genomic_DNA"/>
</dbReference>
<organism evidence="1">
    <name type="scientific">Brassica cretica</name>
    <name type="common">Mustard</name>
    <dbReference type="NCBI Taxonomy" id="69181"/>
    <lineage>
        <taxon>Eukaryota</taxon>
        <taxon>Viridiplantae</taxon>
        <taxon>Streptophyta</taxon>
        <taxon>Embryophyta</taxon>
        <taxon>Tracheophyta</taxon>
        <taxon>Spermatophyta</taxon>
        <taxon>Magnoliopsida</taxon>
        <taxon>eudicotyledons</taxon>
        <taxon>Gunneridae</taxon>
        <taxon>Pentapetalae</taxon>
        <taxon>rosids</taxon>
        <taxon>malvids</taxon>
        <taxon>Brassicales</taxon>
        <taxon>Brassicaceae</taxon>
        <taxon>Brassiceae</taxon>
        <taxon>Brassica</taxon>
    </lineage>
</organism>
<name>A0A8S9J1E6_BRACR</name>
<protein>
    <submittedName>
        <fullName evidence="1">Uncharacterized protein</fullName>
    </submittedName>
</protein>
<sequence length="122" mass="13561">MMTEDASFVRQGGESWRRCGGCDGTVVGSFRRQQEAAMVLGDRGSQPQSEHACDCSTSRCRDSTKVSCGRVTTNPTRPFREVLPRDVWVAIEVLDFAGSLRGLEMVAAVVRSRAFYHFVHVF</sequence>
<reference evidence="1" key="1">
    <citation type="submission" date="2019-12" db="EMBL/GenBank/DDBJ databases">
        <title>Genome sequencing and annotation of Brassica cretica.</title>
        <authorList>
            <person name="Studholme D.J."/>
            <person name="Sarris P.F."/>
        </authorList>
    </citation>
    <scope>NUCLEOTIDE SEQUENCE</scope>
    <source>
        <strain evidence="1">PFS-102/07</strain>
        <tissue evidence="1">Leaf</tissue>
    </source>
</reference>
<evidence type="ECO:0000313" key="1">
    <source>
        <dbReference type="EMBL" id="KAF2575443.1"/>
    </source>
</evidence>
<proteinExistence type="predicted"/>